<keyword evidence="1" id="KW-0812">Transmembrane</keyword>
<dbReference type="Proteomes" id="UP000603641">
    <property type="component" value="Unassembled WGS sequence"/>
</dbReference>
<feature type="transmembrane region" description="Helical" evidence="1">
    <location>
        <begin position="51"/>
        <end position="76"/>
    </location>
</feature>
<reference evidence="2 3" key="1">
    <citation type="submission" date="2020-08" db="EMBL/GenBank/DDBJ databases">
        <title>A Genomic Blueprint of the Chicken Gut Microbiome.</title>
        <authorList>
            <person name="Gilroy R."/>
            <person name="Ravi A."/>
            <person name="Getino M."/>
            <person name="Pursley I."/>
            <person name="Horton D.L."/>
            <person name="Alikhan N.-F."/>
            <person name="Baker D."/>
            <person name="Gharbi K."/>
            <person name="Hall N."/>
            <person name="Watson M."/>
            <person name="Adriaenssens E.M."/>
            <person name="Foster-Nyarko E."/>
            <person name="Jarju S."/>
            <person name="Secka A."/>
            <person name="Antonio M."/>
            <person name="Oren A."/>
            <person name="Chaudhuri R."/>
            <person name="La Ragione R.M."/>
            <person name="Hildebrand F."/>
            <person name="Pallen M.J."/>
        </authorList>
    </citation>
    <scope>NUCLEOTIDE SEQUENCE [LARGE SCALE GENOMIC DNA]</scope>
    <source>
        <strain evidence="2 3">Sa2CUA10</strain>
    </source>
</reference>
<dbReference type="EMBL" id="JACSQM010000002">
    <property type="protein sequence ID" value="MBD7963609.1"/>
    <property type="molecule type" value="Genomic_DNA"/>
</dbReference>
<keyword evidence="1" id="KW-1133">Transmembrane helix</keyword>
<keyword evidence="3" id="KW-1185">Reference proteome</keyword>
<evidence type="ECO:0000313" key="2">
    <source>
        <dbReference type="EMBL" id="MBD7963609.1"/>
    </source>
</evidence>
<proteinExistence type="predicted"/>
<evidence type="ECO:0000313" key="3">
    <source>
        <dbReference type="Proteomes" id="UP000603641"/>
    </source>
</evidence>
<protein>
    <submittedName>
        <fullName evidence="2">Uncharacterized protein</fullName>
    </submittedName>
</protein>
<gene>
    <name evidence="2" type="ORF">H9648_06025</name>
</gene>
<sequence>MDNFNTWRRGELFKYYSKYNRWPFVTKAYIQNSTNIWHLFLHSSVIETIKYVWSTSFSSVFLTGLIFIGIGIFVALSVGNSRIKKEPIDQNTVREEISSNQAITE</sequence>
<evidence type="ECO:0000256" key="1">
    <source>
        <dbReference type="SAM" id="Phobius"/>
    </source>
</evidence>
<organism evidence="2 3">
    <name type="scientific">Fictibacillus norfolkensis</name>
    <dbReference type="NCBI Taxonomy" id="2762233"/>
    <lineage>
        <taxon>Bacteria</taxon>
        <taxon>Bacillati</taxon>
        <taxon>Bacillota</taxon>
        <taxon>Bacilli</taxon>
        <taxon>Bacillales</taxon>
        <taxon>Fictibacillaceae</taxon>
        <taxon>Fictibacillus</taxon>
    </lineage>
</organism>
<comment type="caution">
    <text evidence="2">The sequence shown here is derived from an EMBL/GenBank/DDBJ whole genome shotgun (WGS) entry which is preliminary data.</text>
</comment>
<accession>A0ABR8SJE1</accession>
<keyword evidence="1" id="KW-0472">Membrane</keyword>
<dbReference type="RefSeq" id="WP_191752986.1">
    <property type="nucleotide sequence ID" value="NZ_JACSQM010000002.1"/>
</dbReference>
<name>A0ABR8SJE1_9BACL</name>